<dbReference type="InterPro" id="IPR003331">
    <property type="entry name" value="UDP_GlcNAc_Epimerase_2_dom"/>
</dbReference>
<dbReference type="HOGENOM" id="CLU_041674_1_0_7"/>
<dbReference type="InterPro" id="IPR029767">
    <property type="entry name" value="WecB-like"/>
</dbReference>
<dbReference type="EC" id="5.1.3.14" evidence="3"/>
<dbReference type="EMBL" id="CP003360">
    <property type="protein sequence ID" value="AFM23671.1"/>
    <property type="molecule type" value="Genomic_DNA"/>
</dbReference>
<organism evidence="6 7">
    <name type="scientific">Desulfomonile tiedjei (strain ATCC 49306 / DSM 6799 / DCB-1)</name>
    <dbReference type="NCBI Taxonomy" id="706587"/>
    <lineage>
        <taxon>Bacteria</taxon>
        <taxon>Pseudomonadati</taxon>
        <taxon>Thermodesulfobacteriota</taxon>
        <taxon>Desulfomonilia</taxon>
        <taxon>Desulfomonilales</taxon>
        <taxon>Desulfomonilaceae</taxon>
        <taxon>Desulfomonile</taxon>
    </lineage>
</organism>
<dbReference type="eggNOG" id="COG0381">
    <property type="taxonomic scope" value="Bacteria"/>
</dbReference>
<evidence type="ECO:0000256" key="1">
    <source>
        <dbReference type="ARBA" id="ARBA00023235"/>
    </source>
</evidence>
<dbReference type="KEGG" id="dti:Desti_0952"/>
<name>I4C280_DESTA</name>
<evidence type="ECO:0000313" key="6">
    <source>
        <dbReference type="EMBL" id="AFM23671.1"/>
    </source>
</evidence>
<feature type="domain" description="UDP-N-acetylglucosamine 2-epimerase" evidence="5">
    <location>
        <begin position="27"/>
        <end position="367"/>
    </location>
</feature>
<dbReference type="STRING" id="706587.Desti_0952"/>
<dbReference type="Pfam" id="PF02350">
    <property type="entry name" value="Epimerase_2"/>
    <property type="match status" value="1"/>
</dbReference>
<evidence type="ECO:0000256" key="4">
    <source>
        <dbReference type="RuleBase" id="RU003513"/>
    </source>
</evidence>
<evidence type="ECO:0000313" key="7">
    <source>
        <dbReference type="Proteomes" id="UP000006055"/>
    </source>
</evidence>
<reference evidence="7" key="1">
    <citation type="submission" date="2012-06" db="EMBL/GenBank/DDBJ databases">
        <title>Complete sequence of chromosome of Desulfomonile tiedjei DSM 6799.</title>
        <authorList>
            <person name="Lucas S."/>
            <person name="Copeland A."/>
            <person name="Lapidus A."/>
            <person name="Glavina del Rio T."/>
            <person name="Dalin E."/>
            <person name="Tice H."/>
            <person name="Bruce D."/>
            <person name="Goodwin L."/>
            <person name="Pitluck S."/>
            <person name="Peters L."/>
            <person name="Ovchinnikova G."/>
            <person name="Zeytun A."/>
            <person name="Lu M."/>
            <person name="Kyrpides N."/>
            <person name="Mavromatis K."/>
            <person name="Ivanova N."/>
            <person name="Brettin T."/>
            <person name="Detter J.C."/>
            <person name="Han C."/>
            <person name="Larimer F."/>
            <person name="Land M."/>
            <person name="Hauser L."/>
            <person name="Markowitz V."/>
            <person name="Cheng J.-F."/>
            <person name="Hugenholtz P."/>
            <person name="Woyke T."/>
            <person name="Wu D."/>
            <person name="Spring S."/>
            <person name="Schroeder M."/>
            <person name="Brambilla E."/>
            <person name="Klenk H.-P."/>
            <person name="Eisen J.A."/>
        </authorList>
    </citation>
    <scope>NUCLEOTIDE SEQUENCE [LARGE SCALE GENOMIC DNA]</scope>
    <source>
        <strain evidence="7">ATCC 49306 / DSM 6799 / DCB-1</strain>
    </source>
</reference>
<dbReference type="OrthoDB" id="9803238at2"/>
<dbReference type="GO" id="GO:0008761">
    <property type="term" value="F:UDP-N-acetylglucosamine 2-epimerase activity"/>
    <property type="evidence" value="ECO:0007669"/>
    <property type="project" value="UniProtKB-EC"/>
</dbReference>
<dbReference type="PATRIC" id="fig|706587.4.peg.1090"/>
<dbReference type="PANTHER" id="PTHR43174:SF2">
    <property type="entry name" value="UDP-N-ACETYLGLUCOSAMINE 2-EPIMERASE"/>
    <property type="match status" value="1"/>
</dbReference>
<evidence type="ECO:0000256" key="2">
    <source>
        <dbReference type="ARBA" id="ARBA00038209"/>
    </source>
</evidence>
<keyword evidence="1 4" id="KW-0413">Isomerase</keyword>
<dbReference type="PANTHER" id="PTHR43174">
    <property type="entry name" value="UDP-N-ACETYLGLUCOSAMINE 2-EPIMERASE"/>
    <property type="match status" value="1"/>
</dbReference>
<accession>I4C280</accession>
<dbReference type="CDD" id="cd03786">
    <property type="entry name" value="GTB_UDP-GlcNAc_2-Epimerase"/>
    <property type="match status" value="1"/>
</dbReference>
<sequence length="377" mass="41870">MIKVLLAFGTRPEAIKLAPLYKELRNRTNNIQLVCCITGQHRELLLPFLDFFGIQADYDLNILKENQGLVHITSAVLGGMEKILSKEKPDMVIVQGDTSSAFAASLAAFYAKIPVGHVEAGLRSYDRFQPFPEEVNRVFISHMADLNFCPTQRAADNLIKEQVSLSSIFITGNTVIDALYFTLKRLHDRGEDKPDLENLSSGRVILVTAHRRESFGEGLRNLSLALRDLADTYDDVVVVYSVHPNPNVRQAVESILKGHDRIRVIPPPGYLSFVKLMKASYLIITDSGGIQEEAPSLNKPVLIARNVTERPEAVECGAARVVGTDRTQMVQEASKLLNDPAHYRFMTTVSNPFGDGHASERIADAIEAFFGVHLKDK</sequence>
<dbReference type="Gene3D" id="3.40.50.2000">
    <property type="entry name" value="Glycogen Phosphorylase B"/>
    <property type="match status" value="2"/>
</dbReference>
<dbReference type="RefSeq" id="WP_014808827.1">
    <property type="nucleotide sequence ID" value="NC_018025.1"/>
</dbReference>
<dbReference type="Proteomes" id="UP000006055">
    <property type="component" value="Chromosome"/>
</dbReference>
<dbReference type="AlphaFoldDB" id="I4C280"/>
<proteinExistence type="inferred from homology"/>
<keyword evidence="7" id="KW-1185">Reference proteome</keyword>
<evidence type="ECO:0000259" key="5">
    <source>
        <dbReference type="Pfam" id="PF02350"/>
    </source>
</evidence>
<dbReference type="NCBIfam" id="TIGR00236">
    <property type="entry name" value="wecB"/>
    <property type="match status" value="1"/>
</dbReference>
<comment type="similarity">
    <text evidence="2 4">Belongs to the UDP-N-acetylglucosamine 2-epimerase family.</text>
</comment>
<gene>
    <name evidence="6" type="ordered locus">Desti_0952</name>
</gene>
<evidence type="ECO:0000256" key="3">
    <source>
        <dbReference type="ARBA" id="ARBA00038858"/>
    </source>
</evidence>
<dbReference type="SUPFAM" id="SSF53756">
    <property type="entry name" value="UDP-Glycosyltransferase/glycogen phosphorylase"/>
    <property type="match status" value="1"/>
</dbReference>
<protein>
    <recommendedName>
        <fullName evidence="3">UDP-N-acetylglucosamine 2-epimerase (non-hydrolyzing)</fullName>
        <ecNumber evidence="3">5.1.3.14</ecNumber>
    </recommendedName>
</protein>